<dbReference type="GO" id="GO:0005737">
    <property type="term" value="C:cytoplasm"/>
    <property type="evidence" value="ECO:0007669"/>
    <property type="project" value="TreeGrafter"/>
</dbReference>
<gene>
    <name evidence="7" type="ORF">FNJ47_08250</name>
</gene>
<evidence type="ECO:0000256" key="3">
    <source>
        <dbReference type="ARBA" id="ARBA00022964"/>
    </source>
</evidence>
<feature type="domain" description="TauD/TfdA-like" evidence="6">
    <location>
        <begin position="7"/>
        <end position="267"/>
    </location>
</feature>
<organism evidence="7 8">
    <name type="scientific">Bradyrhizobium uaiense</name>
    <dbReference type="NCBI Taxonomy" id="2594946"/>
    <lineage>
        <taxon>Bacteria</taxon>
        <taxon>Pseudomonadati</taxon>
        <taxon>Pseudomonadota</taxon>
        <taxon>Alphaproteobacteria</taxon>
        <taxon>Hyphomicrobiales</taxon>
        <taxon>Nitrobacteraceae</taxon>
        <taxon>Bradyrhizobium</taxon>
    </lineage>
</organism>
<dbReference type="InterPro" id="IPR003819">
    <property type="entry name" value="TauD/TfdA-like"/>
</dbReference>
<dbReference type="GO" id="GO:0046872">
    <property type="term" value="F:metal ion binding"/>
    <property type="evidence" value="ECO:0007669"/>
    <property type="project" value="UniProtKB-KW"/>
</dbReference>
<evidence type="ECO:0000256" key="1">
    <source>
        <dbReference type="ARBA" id="ARBA00005896"/>
    </source>
</evidence>
<name>A0A6P1BE02_9BRAD</name>
<evidence type="ECO:0000313" key="8">
    <source>
        <dbReference type="Proteomes" id="UP000468531"/>
    </source>
</evidence>
<dbReference type="GO" id="GO:0006790">
    <property type="term" value="P:sulfur compound metabolic process"/>
    <property type="evidence" value="ECO:0007669"/>
    <property type="project" value="TreeGrafter"/>
</dbReference>
<evidence type="ECO:0000259" key="6">
    <source>
        <dbReference type="Pfam" id="PF02668"/>
    </source>
</evidence>
<evidence type="ECO:0000256" key="5">
    <source>
        <dbReference type="ARBA" id="ARBA00023004"/>
    </source>
</evidence>
<reference evidence="7 8" key="1">
    <citation type="journal article" date="2020" name="Arch. Microbiol.">
        <title>Bradyrhizobium uaiense sp. nov., a new highly efficient cowpea symbiont.</title>
        <authorList>
            <person name="Cabral Michel D."/>
            <person name="Azarias Guimaraes A."/>
            <person name="Martins da Costa E."/>
            <person name="Soares de Carvalho T."/>
            <person name="Balsanelli E."/>
            <person name="Willems A."/>
            <person name="Maltempi de Souza E."/>
            <person name="de Souza Moreira F.M."/>
        </authorList>
    </citation>
    <scope>NUCLEOTIDE SEQUENCE [LARGE SCALE GENOMIC DNA]</scope>
    <source>
        <strain evidence="7 8">UFLA 03-164</strain>
    </source>
</reference>
<dbReference type="InterPro" id="IPR051323">
    <property type="entry name" value="AtsK-like"/>
</dbReference>
<dbReference type="Pfam" id="PF02668">
    <property type="entry name" value="TauD"/>
    <property type="match status" value="1"/>
</dbReference>
<accession>A0A6P1BE02</accession>
<dbReference type="RefSeq" id="WP_163152400.1">
    <property type="nucleotide sequence ID" value="NZ_VKHP01000021.1"/>
</dbReference>
<dbReference type="Gene3D" id="3.60.130.10">
    <property type="entry name" value="Clavaminate synthase-like"/>
    <property type="match status" value="1"/>
</dbReference>
<protein>
    <submittedName>
        <fullName evidence="7">Taurine dioxygenase</fullName>
    </submittedName>
</protein>
<dbReference type="AlphaFoldDB" id="A0A6P1BE02"/>
<proteinExistence type="inferred from homology"/>
<evidence type="ECO:0000313" key="7">
    <source>
        <dbReference type="EMBL" id="NEU95821.1"/>
    </source>
</evidence>
<keyword evidence="4" id="KW-0560">Oxidoreductase</keyword>
<dbReference type="PANTHER" id="PTHR30468">
    <property type="entry name" value="ALPHA-KETOGLUTARATE-DEPENDENT SULFONATE DIOXYGENASE"/>
    <property type="match status" value="1"/>
</dbReference>
<dbReference type="InterPro" id="IPR042098">
    <property type="entry name" value="TauD-like_sf"/>
</dbReference>
<keyword evidence="8" id="KW-1185">Reference proteome</keyword>
<evidence type="ECO:0000256" key="2">
    <source>
        <dbReference type="ARBA" id="ARBA00022723"/>
    </source>
</evidence>
<comment type="caution">
    <text evidence="7">The sequence shown here is derived from an EMBL/GenBank/DDBJ whole genome shotgun (WGS) entry which is preliminary data.</text>
</comment>
<dbReference type="PANTHER" id="PTHR30468:SF1">
    <property type="entry name" value="ALPHA-KETOGLUTARATE-DEPENDENT SULFONATE DIOXYGENASE"/>
    <property type="match status" value="1"/>
</dbReference>
<dbReference type="FunFam" id="3.60.130.10:FF:000007">
    <property type="entry name" value="Alpha-ketoglutarate-dependent taurine dioxygenase"/>
    <property type="match status" value="1"/>
</dbReference>
<keyword evidence="3 7" id="KW-0223">Dioxygenase</keyword>
<dbReference type="Proteomes" id="UP000468531">
    <property type="component" value="Unassembled WGS sequence"/>
</dbReference>
<dbReference type="GO" id="GO:0000908">
    <property type="term" value="F:taurine dioxygenase activity"/>
    <property type="evidence" value="ECO:0007669"/>
    <property type="project" value="TreeGrafter"/>
</dbReference>
<keyword evidence="5" id="KW-0408">Iron</keyword>
<evidence type="ECO:0000256" key="4">
    <source>
        <dbReference type="ARBA" id="ARBA00023002"/>
    </source>
</evidence>
<comment type="similarity">
    <text evidence="1">Belongs to the TfdA dioxygenase family.</text>
</comment>
<dbReference type="EMBL" id="VKHP01000021">
    <property type="protein sequence ID" value="NEU95821.1"/>
    <property type="molecule type" value="Genomic_DNA"/>
</dbReference>
<dbReference type="SUPFAM" id="SSF51197">
    <property type="entry name" value="Clavaminate synthase-like"/>
    <property type="match status" value="1"/>
</dbReference>
<keyword evidence="2" id="KW-0479">Metal-binding</keyword>
<sequence>MVYETIEVRKTTPTIGAEIFGVDLSQQLSNRQFDEIHRALMENLVIFFRDQQLTVEQQKTFGARFGKLHVHPNAPKGLPDHPEILVIKADENSKRVAGESWHSDVSCDEEPPMGSILYIQEIPPDGGGDTMFANMYEAYESLSEPLRKMLDGLTAIHDSWKAHSDRKPGEGSDMQFPRFEHPVVRIHPETGRKLLFVDRGFTTNIVQLRRAESDALLSFLFQHIETPKLSCRFKWQKNSIAFWDNRSAQHQAIFDYWPHRRYGHRVTICGDKPFGVAKQMSNASLAAS</sequence>